<proteinExistence type="predicted"/>
<accession>A0A6C0LJY3</accession>
<name>A0A6C0LJY3_9ZZZZ</name>
<evidence type="ECO:0000313" key="1">
    <source>
        <dbReference type="EMBL" id="QHU30827.1"/>
    </source>
</evidence>
<reference evidence="1" key="1">
    <citation type="journal article" date="2020" name="Nature">
        <title>Giant virus diversity and host interactions through global metagenomics.</title>
        <authorList>
            <person name="Schulz F."/>
            <person name="Roux S."/>
            <person name="Paez-Espino D."/>
            <person name="Jungbluth S."/>
            <person name="Walsh D.A."/>
            <person name="Denef V.J."/>
            <person name="McMahon K.D."/>
            <person name="Konstantinidis K.T."/>
            <person name="Eloe-Fadrosh E.A."/>
            <person name="Kyrpides N.C."/>
            <person name="Woyke T."/>
        </authorList>
    </citation>
    <scope>NUCLEOTIDE SEQUENCE</scope>
    <source>
        <strain evidence="1">GVMAG-M-3300027892-73</strain>
    </source>
</reference>
<sequence length="271" mass="31633">MDGTFKVLLNEYYKLKSKYEADFNKTKKKIINNPDLSKKEKQREFQRLKRSCVNCKKIGGTLFTNSLNEDGSRHLKARCGNTKPCDLNISLEISQYYLFGDVLAENEADIKQYKNEIIQYKNDILFGYASKERTLTLFDNLAKKISDSMELYSSYLEEYKSITDNEDKKRILSEKKSESYLYLQNIKNAVDEFNKTGNNQFVTDAVSIYVNSLKPLADEIVHLKYKQNVVRYNEETMQYHLIQTNYVIDDLEFNIVENKVIADNNSIPEST</sequence>
<organism evidence="1">
    <name type="scientific">viral metagenome</name>
    <dbReference type="NCBI Taxonomy" id="1070528"/>
    <lineage>
        <taxon>unclassified sequences</taxon>
        <taxon>metagenomes</taxon>
        <taxon>organismal metagenomes</taxon>
    </lineage>
</organism>
<dbReference type="EMBL" id="MN740520">
    <property type="protein sequence ID" value="QHU30827.1"/>
    <property type="molecule type" value="Genomic_DNA"/>
</dbReference>
<protein>
    <submittedName>
        <fullName evidence="1">Uncharacterized protein</fullName>
    </submittedName>
</protein>
<dbReference type="AlphaFoldDB" id="A0A6C0LJY3"/>